<dbReference type="Proteomes" id="UP000198773">
    <property type="component" value="Unassembled WGS sequence"/>
</dbReference>
<evidence type="ECO:0000259" key="1">
    <source>
        <dbReference type="SMART" id="SM00829"/>
    </source>
</evidence>
<dbReference type="SUPFAM" id="SSF50129">
    <property type="entry name" value="GroES-like"/>
    <property type="match status" value="1"/>
</dbReference>
<keyword evidence="3" id="KW-1185">Reference proteome</keyword>
<dbReference type="InterPro" id="IPR050700">
    <property type="entry name" value="YIM1/Zinc_Alcohol_DH_Fams"/>
</dbReference>
<dbReference type="PANTHER" id="PTHR11695">
    <property type="entry name" value="ALCOHOL DEHYDROGENASE RELATED"/>
    <property type="match status" value="1"/>
</dbReference>
<dbReference type="PANTHER" id="PTHR11695:SF648">
    <property type="entry name" value="ZINC-BINDING OXIDOREDUCTASE"/>
    <property type="match status" value="1"/>
</dbReference>
<dbReference type="GO" id="GO:0016491">
    <property type="term" value="F:oxidoreductase activity"/>
    <property type="evidence" value="ECO:0007669"/>
    <property type="project" value="InterPro"/>
</dbReference>
<dbReference type="AlphaFoldDB" id="A0A1H3XSW1"/>
<sequence>MKAVVCERYGGPDQLKLKGLPVPEPSADQLLIKVQTTTVNRTDLGLLRGYPYIARLALGLFRPKHQVLGLDFSGEVVATGPAVQRFKVGDPVFGMSPSSYGAHAEYICLSEKSPIALIPDNLSYLDCVVTEGAWYADVALRSLAVQAGQHILIYGASGAIGIAAVQLAKLQGARVTAVVASAQVELARQLGADVVIDYTAQDFTATPERFNSILDAVGKTSYGRCRHLLLKDGRFAATDVGRFWQNPLLALFCTLTGSKKVRFAIPDIRENLLTDLSGYLKDVRYRAVIDRVYPLEQISAAYQYVETGQKVGIVAIAVAKEQA</sequence>
<accession>A0A1H3XSW1</accession>
<organism evidence="2 3">
    <name type="scientific">Alkalimonas amylolytica</name>
    <dbReference type="NCBI Taxonomy" id="152573"/>
    <lineage>
        <taxon>Bacteria</taxon>
        <taxon>Pseudomonadati</taxon>
        <taxon>Pseudomonadota</taxon>
        <taxon>Gammaproteobacteria</taxon>
        <taxon>Alkalimonas</taxon>
    </lineage>
</organism>
<evidence type="ECO:0000313" key="3">
    <source>
        <dbReference type="Proteomes" id="UP000198773"/>
    </source>
</evidence>
<dbReference type="Pfam" id="PF08240">
    <property type="entry name" value="ADH_N"/>
    <property type="match status" value="1"/>
</dbReference>
<dbReference type="RefSeq" id="WP_091338603.1">
    <property type="nucleotide sequence ID" value="NZ_FNRM01000001.1"/>
</dbReference>
<dbReference type="InterPro" id="IPR011032">
    <property type="entry name" value="GroES-like_sf"/>
</dbReference>
<gene>
    <name evidence="2" type="ORF">SAMN04488051_101380</name>
</gene>
<dbReference type="STRING" id="152573.SAMN04488051_101380"/>
<evidence type="ECO:0000313" key="2">
    <source>
        <dbReference type="EMBL" id="SEA02466.1"/>
    </source>
</evidence>
<dbReference type="InterPro" id="IPR020843">
    <property type="entry name" value="ER"/>
</dbReference>
<dbReference type="InterPro" id="IPR013154">
    <property type="entry name" value="ADH-like_N"/>
</dbReference>
<dbReference type="Gene3D" id="3.90.180.10">
    <property type="entry name" value="Medium-chain alcohol dehydrogenases, catalytic domain"/>
    <property type="match status" value="1"/>
</dbReference>
<dbReference type="CDD" id="cd08267">
    <property type="entry name" value="MDR1"/>
    <property type="match status" value="1"/>
</dbReference>
<dbReference type="InterPro" id="IPR036291">
    <property type="entry name" value="NAD(P)-bd_dom_sf"/>
</dbReference>
<proteinExistence type="predicted"/>
<dbReference type="Pfam" id="PF13602">
    <property type="entry name" value="ADH_zinc_N_2"/>
    <property type="match status" value="1"/>
</dbReference>
<dbReference type="EMBL" id="FNRM01000001">
    <property type="protein sequence ID" value="SEA02466.1"/>
    <property type="molecule type" value="Genomic_DNA"/>
</dbReference>
<protein>
    <submittedName>
        <fullName evidence="2">NADPH:quinone reductase</fullName>
    </submittedName>
</protein>
<name>A0A1H3XSW1_ALKAM</name>
<reference evidence="2 3" key="1">
    <citation type="submission" date="2016-10" db="EMBL/GenBank/DDBJ databases">
        <authorList>
            <person name="de Groot N.N."/>
        </authorList>
    </citation>
    <scope>NUCLEOTIDE SEQUENCE [LARGE SCALE GENOMIC DNA]</scope>
    <source>
        <strain evidence="2 3">CGMCC 1.3430</strain>
    </source>
</reference>
<dbReference type="SMART" id="SM00829">
    <property type="entry name" value="PKS_ER"/>
    <property type="match status" value="1"/>
</dbReference>
<feature type="domain" description="Enoyl reductase (ER)" evidence="1">
    <location>
        <begin position="10"/>
        <end position="316"/>
    </location>
</feature>
<dbReference type="Gene3D" id="3.40.50.720">
    <property type="entry name" value="NAD(P)-binding Rossmann-like Domain"/>
    <property type="match status" value="1"/>
</dbReference>
<dbReference type="OrthoDB" id="9787435at2"/>
<dbReference type="SUPFAM" id="SSF51735">
    <property type="entry name" value="NAD(P)-binding Rossmann-fold domains"/>
    <property type="match status" value="1"/>
</dbReference>